<evidence type="ECO:0000313" key="4">
    <source>
        <dbReference type="Proteomes" id="UP000503004"/>
    </source>
</evidence>
<organism evidence="3 4">
    <name type="scientific">Methylococcus geothermalis</name>
    <dbReference type="NCBI Taxonomy" id="2681310"/>
    <lineage>
        <taxon>Bacteria</taxon>
        <taxon>Pseudomonadati</taxon>
        <taxon>Pseudomonadota</taxon>
        <taxon>Gammaproteobacteria</taxon>
        <taxon>Methylococcales</taxon>
        <taxon>Methylococcaceae</taxon>
        <taxon>Methylococcus</taxon>
    </lineage>
</organism>
<keyword evidence="4" id="KW-1185">Reference proteome</keyword>
<keyword evidence="1" id="KW-1133">Transmembrane helix</keyword>
<dbReference type="RefSeq" id="WP_169602575.1">
    <property type="nucleotide sequence ID" value="NZ_CP046565.1"/>
</dbReference>
<feature type="transmembrane region" description="Helical" evidence="1">
    <location>
        <begin position="295"/>
        <end position="314"/>
    </location>
</feature>
<gene>
    <name evidence="3" type="ORF">GNH96_04425</name>
</gene>
<name>A0A858Q654_9GAMM</name>
<dbReference type="CDD" id="cd00198">
    <property type="entry name" value="vWFA"/>
    <property type="match status" value="1"/>
</dbReference>
<evidence type="ECO:0000313" key="3">
    <source>
        <dbReference type="EMBL" id="QJD29283.1"/>
    </source>
</evidence>
<proteinExistence type="predicted"/>
<dbReference type="PROSITE" id="PS51257">
    <property type="entry name" value="PROKAR_LIPOPROTEIN"/>
    <property type="match status" value="1"/>
</dbReference>
<keyword evidence="1" id="KW-0472">Membrane</keyword>
<dbReference type="InterPro" id="IPR002035">
    <property type="entry name" value="VWF_A"/>
</dbReference>
<evidence type="ECO:0000256" key="1">
    <source>
        <dbReference type="SAM" id="Phobius"/>
    </source>
</evidence>
<accession>A0A858Q654</accession>
<evidence type="ECO:0000259" key="2">
    <source>
        <dbReference type="SMART" id="SM00327"/>
    </source>
</evidence>
<dbReference type="EMBL" id="CP046565">
    <property type="protein sequence ID" value="QJD29283.1"/>
    <property type="molecule type" value="Genomic_DNA"/>
</dbReference>
<dbReference type="InterPro" id="IPR036465">
    <property type="entry name" value="vWFA_dom_sf"/>
</dbReference>
<feature type="domain" description="VWFA" evidence="2">
    <location>
        <begin position="39"/>
        <end position="217"/>
    </location>
</feature>
<dbReference type="KEGG" id="metu:GNH96_04425"/>
<keyword evidence="1" id="KW-0812">Transmembrane</keyword>
<dbReference type="AlphaFoldDB" id="A0A858Q654"/>
<dbReference type="Gene3D" id="3.40.50.410">
    <property type="entry name" value="von Willebrand factor, type A domain"/>
    <property type="match status" value="1"/>
</dbReference>
<protein>
    <submittedName>
        <fullName evidence="3">VWA domain-containing protein</fullName>
    </submittedName>
</protein>
<dbReference type="Proteomes" id="UP000503004">
    <property type="component" value="Chromosome"/>
</dbReference>
<sequence>MSIWRQRVADPVFAGLIAALVLAVAACFPLRLTLERPVFSHIVVVDITRSMNVEDYRQGGRAVSRLAFVRQSLIRAAADLPCGSTLGLGVFTEREPALLFEPIETCTGFSAISAAIEQLDWRMAWAADSLIAAGLHNTLDLLGRGDADVVFVTDGHEAPPLNPRYRPDFAELRGKVRGLIVGVGGSGLSPIPKYDESGRRIGIYAEDEVPQRSSFGLSELPPEQIEGYHARNAPFGSEKAGGSEHLSQLEEAYLRQLAEAAGLGYHRLESPEGLARALTAPAWARRQRVAADVRWIPAALALAMLAGVYLRTLLLRLRFPTAN</sequence>
<dbReference type="Pfam" id="PF13519">
    <property type="entry name" value="VWA_2"/>
    <property type="match status" value="1"/>
</dbReference>
<dbReference type="SMART" id="SM00327">
    <property type="entry name" value="VWA"/>
    <property type="match status" value="1"/>
</dbReference>
<reference evidence="4" key="1">
    <citation type="submission" date="2019-12" db="EMBL/GenBank/DDBJ databases">
        <authorList>
            <person name="Awala S.I."/>
            <person name="Rhee S.K."/>
        </authorList>
    </citation>
    <scope>NUCLEOTIDE SEQUENCE [LARGE SCALE GENOMIC DNA]</scope>
    <source>
        <strain evidence="4">IM1</strain>
    </source>
</reference>
<dbReference type="SUPFAM" id="SSF53300">
    <property type="entry name" value="vWA-like"/>
    <property type="match status" value="1"/>
</dbReference>